<dbReference type="AlphaFoldDB" id="A0A557SRU9"/>
<name>A0A557SRU9_9ARCH</name>
<evidence type="ECO:0000313" key="1">
    <source>
        <dbReference type="EMBL" id="TVP39327.1"/>
    </source>
</evidence>
<keyword evidence="2" id="KW-1185">Reference proteome</keyword>
<sequence>MIPGITTLDYFESKNQKNDLMISVISFPFLRRNHSIFL</sequence>
<proteinExistence type="predicted"/>
<comment type="caution">
    <text evidence="1">The sequence shown here is derived from an EMBL/GenBank/DDBJ whole genome shotgun (WGS) entry which is preliminary data.</text>
</comment>
<accession>A0A557SRU9</accession>
<organism evidence="1 2">
    <name type="scientific">Candidatus Nitrosocosmicus arcticus</name>
    <dbReference type="NCBI Taxonomy" id="2035267"/>
    <lineage>
        <taxon>Archaea</taxon>
        <taxon>Nitrososphaerota</taxon>
        <taxon>Nitrososphaeria</taxon>
        <taxon>Nitrososphaerales</taxon>
        <taxon>Nitrososphaeraceae</taxon>
        <taxon>Candidatus Nitrosocosmicus</taxon>
    </lineage>
</organism>
<protein>
    <submittedName>
        <fullName evidence="1">Uncharacterized protein</fullName>
    </submittedName>
</protein>
<evidence type="ECO:0000313" key="2">
    <source>
        <dbReference type="Proteomes" id="UP000315289"/>
    </source>
</evidence>
<reference evidence="1 2" key="1">
    <citation type="journal article" date="2019" name="Front. Microbiol.">
        <title>Ammonia Oxidation by the Arctic Terrestrial Thaumarchaeote Candidatus Nitrosocosmicus arcticus Is Stimulated by Increasing Temperatures.</title>
        <authorList>
            <person name="Alves R.J.E."/>
            <person name="Kerou M."/>
            <person name="Zappe A."/>
            <person name="Bittner R."/>
            <person name="Abby S.S."/>
            <person name="Schmidt H.A."/>
            <person name="Pfeifer K."/>
            <person name="Schleper C."/>
        </authorList>
    </citation>
    <scope>NUCLEOTIDE SEQUENCE [LARGE SCALE GENOMIC DNA]</scope>
    <source>
        <strain evidence="1 2">Kfb</strain>
    </source>
</reference>
<gene>
    <name evidence="1" type="ORF">NARC_160040</name>
</gene>
<dbReference type="Proteomes" id="UP000315289">
    <property type="component" value="Unassembled WGS sequence"/>
</dbReference>
<dbReference type="EMBL" id="VOAH01000016">
    <property type="protein sequence ID" value="TVP39327.1"/>
    <property type="molecule type" value="Genomic_DNA"/>
</dbReference>